<organism evidence="4 5">
    <name type="scientific">Aureibaculum flavum</name>
    <dbReference type="NCBI Taxonomy" id="2795986"/>
    <lineage>
        <taxon>Bacteria</taxon>
        <taxon>Pseudomonadati</taxon>
        <taxon>Bacteroidota</taxon>
        <taxon>Flavobacteriia</taxon>
        <taxon>Flavobacteriales</taxon>
        <taxon>Flavobacteriaceae</taxon>
        <taxon>Aureibaculum</taxon>
    </lineage>
</organism>
<sequence length="275" mass="29055">MNKVIVLTGAGGVLCSTLAKALAKQGNKIAVLDLRIDAANKVANEINADGGIAIGIAANVLEKESLEAARKVVNEKLGTCDILINGAGGNHPLGTTSNPFLQEEDLLNKTEGFKTFFELDPEGIKFVFDLNFIGTLLPTQVFAKDMVGKTGCSVLNISSMNAFTPLTKIPAYSGAKAAVSNFTQWLAVHFSKVGIRVNALAPGFFLTDQNRTLLTETDGSLTQRGQQIIDQTPMGRYGEPEDLVGTTLWLCGEGSKFVTGVVVPIDGGFAAYSGV</sequence>
<evidence type="ECO:0000313" key="5">
    <source>
        <dbReference type="Proteomes" id="UP000623301"/>
    </source>
</evidence>
<dbReference type="Pfam" id="PF00106">
    <property type="entry name" value="adh_short"/>
    <property type="match status" value="1"/>
</dbReference>
<proteinExistence type="inferred from homology"/>
<comment type="caution">
    <text evidence="4">The sequence shown here is derived from an EMBL/GenBank/DDBJ whole genome shotgun (WGS) entry which is preliminary data.</text>
</comment>
<dbReference type="Proteomes" id="UP000623301">
    <property type="component" value="Unassembled WGS sequence"/>
</dbReference>
<dbReference type="NCBIfam" id="NF006132">
    <property type="entry name" value="PRK08277.1"/>
    <property type="match status" value="1"/>
</dbReference>
<dbReference type="EMBL" id="JAEHFJ010000013">
    <property type="protein sequence ID" value="MBJ2176230.1"/>
    <property type="molecule type" value="Genomic_DNA"/>
</dbReference>
<dbReference type="PRINTS" id="PR00080">
    <property type="entry name" value="SDRFAMILY"/>
</dbReference>
<dbReference type="PRINTS" id="PR00081">
    <property type="entry name" value="GDHRDH"/>
</dbReference>
<dbReference type="PANTHER" id="PTHR42760:SF115">
    <property type="entry name" value="3-OXOACYL-[ACYL-CARRIER-PROTEIN] REDUCTASE FABG"/>
    <property type="match status" value="1"/>
</dbReference>
<gene>
    <name evidence="4" type="ORF">JBL43_18410</name>
</gene>
<reference evidence="4 5" key="1">
    <citation type="submission" date="2020-12" db="EMBL/GenBank/DDBJ databases">
        <title>Aureibaculum luteum sp. nov. and Aureibaculum flavum sp. nov., novel members of the family Flavobacteriaceae isolated from Antarctic intertidal sediments.</title>
        <authorList>
            <person name="He X."/>
            <person name="Zhang X."/>
        </authorList>
    </citation>
    <scope>NUCLEOTIDE SEQUENCE [LARGE SCALE GENOMIC DNA]</scope>
    <source>
        <strain evidence="4 5">A20</strain>
    </source>
</reference>
<keyword evidence="5" id="KW-1185">Reference proteome</keyword>
<keyword evidence="2" id="KW-0560">Oxidoreductase</keyword>
<dbReference type="CDD" id="cd08935">
    <property type="entry name" value="mannonate_red_SDR_c"/>
    <property type="match status" value="1"/>
</dbReference>
<evidence type="ECO:0000256" key="3">
    <source>
        <dbReference type="RuleBase" id="RU000363"/>
    </source>
</evidence>
<dbReference type="InterPro" id="IPR036291">
    <property type="entry name" value="NAD(P)-bd_dom_sf"/>
</dbReference>
<comment type="similarity">
    <text evidence="1 3">Belongs to the short-chain dehydrogenases/reductases (SDR) family.</text>
</comment>
<dbReference type="RefSeq" id="WP_198842831.1">
    <property type="nucleotide sequence ID" value="NZ_JAEHFJ010000013.1"/>
</dbReference>
<protein>
    <submittedName>
        <fullName evidence="4">SDR family oxidoreductase</fullName>
    </submittedName>
</protein>
<dbReference type="PANTHER" id="PTHR42760">
    <property type="entry name" value="SHORT-CHAIN DEHYDROGENASES/REDUCTASES FAMILY MEMBER"/>
    <property type="match status" value="1"/>
</dbReference>
<evidence type="ECO:0000256" key="1">
    <source>
        <dbReference type="ARBA" id="ARBA00006484"/>
    </source>
</evidence>
<dbReference type="Gene3D" id="3.40.50.720">
    <property type="entry name" value="NAD(P)-binding Rossmann-like Domain"/>
    <property type="match status" value="1"/>
</dbReference>
<dbReference type="InterPro" id="IPR002347">
    <property type="entry name" value="SDR_fam"/>
</dbReference>
<dbReference type="SUPFAM" id="SSF51735">
    <property type="entry name" value="NAD(P)-binding Rossmann-fold domains"/>
    <property type="match status" value="1"/>
</dbReference>
<accession>A0ABS0WWD7</accession>
<name>A0ABS0WWD7_9FLAO</name>
<dbReference type="PROSITE" id="PS00061">
    <property type="entry name" value="ADH_SHORT"/>
    <property type="match status" value="1"/>
</dbReference>
<evidence type="ECO:0000313" key="4">
    <source>
        <dbReference type="EMBL" id="MBJ2176230.1"/>
    </source>
</evidence>
<dbReference type="InterPro" id="IPR020904">
    <property type="entry name" value="Sc_DH/Rdtase_CS"/>
</dbReference>
<evidence type="ECO:0000256" key="2">
    <source>
        <dbReference type="ARBA" id="ARBA00023002"/>
    </source>
</evidence>